<dbReference type="InterPro" id="IPR054728">
    <property type="entry name" value="RsmB-like_ferredoxin"/>
</dbReference>
<dbReference type="Proteomes" id="UP000774750">
    <property type="component" value="Unassembled WGS sequence"/>
</dbReference>
<evidence type="ECO:0000256" key="6">
    <source>
        <dbReference type="ARBA" id="ARBA00022603"/>
    </source>
</evidence>
<feature type="active site" description="Nucleophile" evidence="13">
    <location>
        <position position="380"/>
    </location>
</feature>
<comment type="subcellular location">
    <subcellularLocation>
        <location evidence="2">Cytoplasm</location>
    </subcellularLocation>
</comment>
<comment type="caution">
    <text evidence="15">The sequence shown here is derived from an EMBL/GenBank/DDBJ whole genome shotgun (WGS) entry which is preliminary data.</text>
</comment>
<keyword evidence="6 13" id="KW-0489">Methyltransferase</keyword>
<dbReference type="PROSITE" id="PS51686">
    <property type="entry name" value="SAM_MT_RSMB_NOP"/>
    <property type="match status" value="1"/>
</dbReference>
<evidence type="ECO:0000256" key="12">
    <source>
        <dbReference type="ARBA" id="ARBA00047283"/>
    </source>
</evidence>
<keyword evidence="16" id="KW-1185">Reference proteome</keyword>
<evidence type="ECO:0000256" key="10">
    <source>
        <dbReference type="ARBA" id="ARBA00030399"/>
    </source>
</evidence>
<sequence length="442" mass="48601">MKTARQLAVDVLLKVEKDAAYSVIALDQAVKAAKLSGADASFAAALVYGVLERQITLDAIIGQYVKKGVRALDREILILLRMGVYQLCFMDGVPARAAINETVSLVPYVKKTSARGMVNAILRNVQRAGADVLSFSKNYAPIKRLSVETSCPVWLLKQWEAQYSRADAESMAKAALERPPLYARVNPLKANADTLCDMLARQGVTAQKHEWIENCVVLSDTGSLLRLDAFRDGWFHIQDAASQLCAQALGAQPGDTVLDVCAAPGSKSFTIAQQMNNQGVVHAFDLYEHKCRLIEEGAHRLGLSIVDASVRDARTGDDLPLADRILCDVPCSGLGILRRKPEIRFKDPASFADLPKLQYEILSHSAKNLKPGGVLVYSTCTTNKAENEDVILRFLSENNWAAPLNLSEKFGKIDFIQDFMAVLLPHQTNTDGFFFAAMTRRE</sequence>
<evidence type="ECO:0000256" key="3">
    <source>
        <dbReference type="ARBA" id="ARBA00012140"/>
    </source>
</evidence>
<dbReference type="Pfam" id="PF01029">
    <property type="entry name" value="NusB"/>
    <property type="match status" value="1"/>
</dbReference>
<dbReference type="AlphaFoldDB" id="A0A938X6B0"/>
<evidence type="ECO:0000256" key="7">
    <source>
        <dbReference type="ARBA" id="ARBA00022679"/>
    </source>
</evidence>
<comment type="catalytic activity">
    <reaction evidence="12">
        <text>cytidine(967) in 16S rRNA + S-adenosyl-L-methionine = 5-methylcytidine(967) in 16S rRNA + S-adenosyl-L-homocysteine + H(+)</text>
        <dbReference type="Rhea" id="RHEA:42748"/>
        <dbReference type="Rhea" id="RHEA-COMP:10219"/>
        <dbReference type="Rhea" id="RHEA-COMP:10220"/>
        <dbReference type="ChEBI" id="CHEBI:15378"/>
        <dbReference type="ChEBI" id="CHEBI:57856"/>
        <dbReference type="ChEBI" id="CHEBI:59789"/>
        <dbReference type="ChEBI" id="CHEBI:74483"/>
        <dbReference type="ChEBI" id="CHEBI:82748"/>
        <dbReference type="EC" id="2.1.1.176"/>
    </reaction>
</comment>
<keyword evidence="5" id="KW-0698">rRNA processing</keyword>
<dbReference type="PANTHER" id="PTHR22807">
    <property type="entry name" value="NOP2 YEAST -RELATED NOL1/NOP2/FMU SUN DOMAIN-CONTAINING"/>
    <property type="match status" value="1"/>
</dbReference>
<organism evidence="15 16">
    <name type="scientific">Merdimmobilis hominis</name>
    <dbReference type="NCBI Taxonomy" id="2897707"/>
    <lineage>
        <taxon>Bacteria</taxon>
        <taxon>Bacillati</taxon>
        <taxon>Bacillota</taxon>
        <taxon>Clostridia</taxon>
        <taxon>Eubacteriales</taxon>
        <taxon>Oscillospiraceae</taxon>
        <taxon>Merdimmobilis</taxon>
    </lineage>
</organism>
<reference evidence="15" key="2">
    <citation type="journal article" date="2021" name="Sci. Rep.">
        <title>The distribution of antibiotic resistance genes in chicken gut microbiota commensals.</title>
        <authorList>
            <person name="Juricova H."/>
            <person name="Matiasovicova J."/>
            <person name="Kubasova T."/>
            <person name="Cejkova D."/>
            <person name="Rychlik I."/>
        </authorList>
    </citation>
    <scope>NUCLEOTIDE SEQUENCE</scope>
    <source>
        <strain evidence="15">An559</strain>
    </source>
</reference>
<evidence type="ECO:0000256" key="9">
    <source>
        <dbReference type="ARBA" id="ARBA00022884"/>
    </source>
</evidence>
<feature type="binding site" evidence="13">
    <location>
        <position position="312"/>
    </location>
    <ligand>
        <name>S-adenosyl-L-methionine</name>
        <dbReference type="ChEBI" id="CHEBI:59789"/>
    </ligand>
</feature>
<protein>
    <recommendedName>
        <fullName evidence="3">16S rRNA (cytosine(967)-C(5))-methyltransferase</fullName>
        <ecNumber evidence="3">2.1.1.176</ecNumber>
    </recommendedName>
    <alternativeName>
        <fullName evidence="10">16S rRNA m5C967 methyltransferase</fullName>
    </alternativeName>
    <alternativeName>
        <fullName evidence="11">rRNA (cytosine-C(5)-)-methyltransferase RsmB</fullName>
    </alternativeName>
</protein>
<dbReference type="InterPro" id="IPR004573">
    <property type="entry name" value="rRNA_ssu_MeTfrase_B"/>
</dbReference>
<dbReference type="InterPro" id="IPR006027">
    <property type="entry name" value="NusB_RsmB_TIM44"/>
</dbReference>
<dbReference type="SUPFAM" id="SSF53335">
    <property type="entry name" value="S-adenosyl-L-methionine-dependent methyltransferases"/>
    <property type="match status" value="1"/>
</dbReference>
<evidence type="ECO:0000256" key="2">
    <source>
        <dbReference type="ARBA" id="ARBA00004496"/>
    </source>
</evidence>
<feature type="binding site" evidence="13">
    <location>
        <position position="285"/>
    </location>
    <ligand>
        <name>S-adenosyl-L-methionine</name>
        <dbReference type="ChEBI" id="CHEBI:59789"/>
    </ligand>
</feature>
<evidence type="ECO:0000259" key="14">
    <source>
        <dbReference type="PROSITE" id="PS51686"/>
    </source>
</evidence>
<keyword evidence="8 13" id="KW-0949">S-adenosyl-L-methionine</keyword>
<evidence type="ECO:0000256" key="4">
    <source>
        <dbReference type="ARBA" id="ARBA00022490"/>
    </source>
</evidence>
<reference evidence="15" key="1">
    <citation type="submission" date="2020-08" db="EMBL/GenBank/DDBJ databases">
        <authorList>
            <person name="Cejkova D."/>
            <person name="Kubasova T."/>
            <person name="Jahodarova E."/>
            <person name="Rychlik I."/>
        </authorList>
    </citation>
    <scope>NUCLEOTIDE SEQUENCE</scope>
    <source>
        <strain evidence="15">An559</strain>
    </source>
</reference>
<evidence type="ECO:0000313" key="15">
    <source>
        <dbReference type="EMBL" id="MBM6920001.1"/>
    </source>
</evidence>
<dbReference type="GO" id="GO:0006355">
    <property type="term" value="P:regulation of DNA-templated transcription"/>
    <property type="evidence" value="ECO:0007669"/>
    <property type="project" value="InterPro"/>
</dbReference>
<name>A0A938X6B0_9FIRM</name>
<evidence type="ECO:0000256" key="5">
    <source>
        <dbReference type="ARBA" id="ARBA00022552"/>
    </source>
</evidence>
<feature type="binding site" evidence="13">
    <location>
        <begin position="261"/>
        <end position="267"/>
    </location>
    <ligand>
        <name>S-adenosyl-L-methionine</name>
        <dbReference type="ChEBI" id="CHEBI:59789"/>
    </ligand>
</feature>
<dbReference type="Gene3D" id="3.40.50.150">
    <property type="entry name" value="Vaccinia Virus protein VP39"/>
    <property type="match status" value="1"/>
</dbReference>
<feature type="domain" description="SAM-dependent MTase RsmB/NOP-type" evidence="14">
    <location>
        <begin position="171"/>
        <end position="441"/>
    </location>
</feature>
<dbReference type="EC" id="2.1.1.176" evidence="3"/>
<dbReference type="SUPFAM" id="SSF48013">
    <property type="entry name" value="NusB-like"/>
    <property type="match status" value="1"/>
</dbReference>
<evidence type="ECO:0000256" key="11">
    <source>
        <dbReference type="ARBA" id="ARBA00031088"/>
    </source>
</evidence>
<comment type="similarity">
    <text evidence="13">Belongs to the class I-like SAM-binding methyltransferase superfamily. RsmB/NOP family.</text>
</comment>
<keyword evidence="7 13" id="KW-0808">Transferase</keyword>
<dbReference type="PRINTS" id="PR02008">
    <property type="entry name" value="RCMTFAMILY"/>
</dbReference>
<dbReference type="GO" id="GO:0008649">
    <property type="term" value="F:rRNA methyltransferase activity"/>
    <property type="evidence" value="ECO:0007669"/>
    <property type="project" value="InterPro"/>
</dbReference>
<dbReference type="NCBIfam" id="TIGR00563">
    <property type="entry name" value="rsmB"/>
    <property type="match status" value="1"/>
</dbReference>
<dbReference type="InterPro" id="IPR029063">
    <property type="entry name" value="SAM-dependent_MTases_sf"/>
</dbReference>
<keyword evidence="4" id="KW-0963">Cytoplasm</keyword>
<evidence type="ECO:0000256" key="8">
    <source>
        <dbReference type="ARBA" id="ARBA00022691"/>
    </source>
</evidence>
<dbReference type="InterPro" id="IPR001678">
    <property type="entry name" value="MeTrfase_RsmB-F_NOP2_dom"/>
</dbReference>
<dbReference type="InterPro" id="IPR023267">
    <property type="entry name" value="RCMT"/>
</dbReference>
<dbReference type="Pfam" id="PF01189">
    <property type="entry name" value="Methyltr_RsmB-F"/>
    <property type="match status" value="1"/>
</dbReference>
<dbReference type="PANTHER" id="PTHR22807:SF53">
    <property type="entry name" value="RIBOSOMAL RNA SMALL SUBUNIT METHYLTRANSFERASE B-RELATED"/>
    <property type="match status" value="1"/>
</dbReference>
<dbReference type="GO" id="GO:0003723">
    <property type="term" value="F:RNA binding"/>
    <property type="evidence" value="ECO:0007669"/>
    <property type="project" value="UniProtKB-UniRule"/>
</dbReference>
<dbReference type="InterPro" id="IPR035926">
    <property type="entry name" value="NusB-like_sf"/>
</dbReference>
<dbReference type="Gene3D" id="1.10.940.10">
    <property type="entry name" value="NusB-like"/>
    <property type="match status" value="1"/>
</dbReference>
<dbReference type="RefSeq" id="WP_204444374.1">
    <property type="nucleotide sequence ID" value="NZ_JACJKY010000003.1"/>
</dbReference>
<proteinExistence type="inferred from homology"/>
<comment type="function">
    <text evidence="1">Specifically methylates the cytosine at position 967 (m5C967) of 16S rRNA.</text>
</comment>
<evidence type="ECO:0000256" key="1">
    <source>
        <dbReference type="ARBA" id="ARBA00002724"/>
    </source>
</evidence>
<dbReference type="InterPro" id="IPR049560">
    <property type="entry name" value="MeTrfase_RsmB-F_NOP2_cat"/>
</dbReference>
<gene>
    <name evidence="15" type="primary">rsmB</name>
    <name evidence="15" type="ORF">H6A12_02345</name>
</gene>
<evidence type="ECO:0000313" key="16">
    <source>
        <dbReference type="Proteomes" id="UP000774750"/>
    </source>
</evidence>
<keyword evidence="9 13" id="KW-0694">RNA-binding</keyword>
<evidence type="ECO:0000256" key="13">
    <source>
        <dbReference type="PROSITE-ProRule" id="PRU01023"/>
    </source>
</evidence>
<dbReference type="NCBIfam" id="NF011494">
    <property type="entry name" value="PRK14902.1"/>
    <property type="match status" value="1"/>
</dbReference>
<dbReference type="Pfam" id="PF22458">
    <property type="entry name" value="RsmF-B_ferredox"/>
    <property type="match status" value="1"/>
</dbReference>
<dbReference type="EMBL" id="JACJKY010000003">
    <property type="protein sequence ID" value="MBM6920001.1"/>
    <property type="molecule type" value="Genomic_DNA"/>
</dbReference>
<dbReference type="GO" id="GO:0005737">
    <property type="term" value="C:cytoplasm"/>
    <property type="evidence" value="ECO:0007669"/>
    <property type="project" value="UniProtKB-SubCell"/>
</dbReference>
<accession>A0A938X6B0</accession>
<feature type="binding site" evidence="13">
    <location>
        <position position="328"/>
    </location>
    <ligand>
        <name>S-adenosyl-L-methionine</name>
        <dbReference type="ChEBI" id="CHEBI:59789"/>
    </ligand>
</feature>